<dbReference type="eggNOG" id="ENOG5032H46">
    <property type="taxonomic scope" value="Bacteria"/>
</dbReference>
<gene>
    <name evidence="2" type="ORF">SacglDRAFT_04288</name>
</gene>
<protein>
    <submittedName>
        <fullName evidence="2">Uncharacterized protein</fullName>
    </submittedName>
</protein>
<organism evidence="2 3">
    <name type="scientific">Saccharomonospora glauca K62</name>
    <dbReference type="NCBI Taxonomy" id="928724"/>
    <lineage>
        <taxon>Bacteria</taxon>
        <taxon>Bacillati</taxon>
        <taxon>Actinomycetota</taxon>
        <taxon>Actinomycetes</taxon>
        <taxon>Pseudonocardiales</taxon>
        <taxon>Pseudonocardiaceae</taxon>
        <taxon>Saccharomonospora</taxon>
    </lineage>
</organism>
<name>I1D842_9PSEU</name>
<dbReference type="HOGENOM" id="CLU_1554175_0_0_11"/>
<feature type="transmembrane region" description="Helical" evidence="1">
    <location>
        <begin position="140"/>
        <end position="162"/>
    </location>
</feature>
<evidence type="ECO:0000256" key="1">
    <source>
        <dbReference type="SAM" id="Phobius"/>
    </source>
</evidence>
<feature type="transmembrane region" description="Helical" evidence="1">
    <location>
        <begin position="17"/>
        <end position="37"/>
    </location>
</feature>
<proteinExistence type="predicted"/>
<keyword evidence="1" id="KW-0812">Transmembrane</keyword>
<reference evidence="2 3" key="1">
    <citation type="submission" date="2011-09" db="EMBL/GenBank/DDBJ databases">
        <authorList>
            <consortium name="US DOE Joint Genome Institute (JGI-PGF)"/>
            <person name="Lucas S."/>
            <person name="Han J."/>
            <person name="Lapidus A."/>
            <person name="Cheng J.-F."/>
            <person name="Goodwin L."/>
            <person name="Pitluck S."/>
            <person name="Peters L."/>
            <person name="Land M.L."/>
            <person name="Hauser L."/>
            <person name="Brambilla E."/>
            <person name="Klenk H.-P."/>
            <person name="Woyke T.J."/>
        </authorList>
    </citation>
    <scope>NUCLEOTIDE SEQUENCE [LARGE SCALE GENOMIC DNA]</scope>
    <source>
        <strain evidence="2 3">K62</strain>
    </source>
</reference>
<dbReference type="Proteomes" id="UP000005087">
    <property type="component" value="Chromosome"/>
</dbReference>
<evidence type="ECO:0000313" key="3">
    <source>
        <dbReference type="Proteomes" id="UP000005087"/>
    </source>
</evidence>
<evidence type="ECO:0000313" key="2">
    <source>
        <dbReference type="EMBL" id="EIF01117.1"/>
    </source>
</evidence>
<keyword evidence="1" id="KW-1133">Transmembrane helix</keyword>
<dbReference type="EMBL" id="CM001484">
    <property type="protein sequence ID" value="EIF01117.1"/>
    <property type="molecule type" value="Genomic_DNA"/>
</dbReference>
<accession>I1D842</accession>
<dbReference type="AlphaFoldDB" id="I1D842"/>
<dbReference type="OrthoDB" id="3681581at2"/>
<keyword evidence="3" id="KW-1185">Reference proteome</keyword>
<keyword evidence="1" id="KW-0472">Membrane</keyword>
<reference evidence="3" key="2">
    <citation type="submission" date="2012-01" db="EMBL/GenBank/DDBJ databases">
        <title>Noncontiguous Finished sequence of chromosome of Saccharomonospora glauca K62.</title>
        <authorList>
            <consortium name="US DOE Joint Genome Institute"/>
            <person name="Lucas S."/>
            <person name="Han J."/>
            <person name="Lapidus A."/>
            <person name="Cheng J.-F."/>
            <person name="Goodwin L."/>
            <person name="Pitluck S."/>
            <person name="Peters L."/>
            <person name="Mikhailova N."/>
            <person name="Held B."/>
            <person name="Detter J.C."/>
            <person name="Han C."/>
            <person name="Tapia R."/>
            <person name="Land M."/>
            <person name="Hauser L."/>
            <person name="Kyrpides N."/>
            <person name="Ivanova N."/>
            <person name="Pagani I."/>
            <person name="Brambilla E.-M."/>
            <person name="Klenk H.-P."/>
            <person name="Woyke T."/>
        </authorList>
    </citation>
    <scope>NUCLEOTIDE SEQUENCE [LARGE SCALE GENOMIC DNA]</scope>
    <source>
        <strain evidence="3">K62</strain>
    </source>
</reference>
<sequence length="172" mass="19247">MVSAADGAMTRKKPPRVLRWVLLLLLVWVITLGYFLVSSEFLIWSRVFGKDEVTADPVARVELEQGQPFGLAARNDEHVECQVVPDSGEVREFVPDRPTYSRRSSRLPAPEPAWFSGSAEVRCTGPTTVLLPERYDRTNLYVLGGLLGASGLLIVVVVVQITRRVRFANRPR</sequence>